<name>A0A5J9WDI4_9POAL</name>
<evidence type="ECO:0000256" key="1">
    <source>
        <dbReference type="SAM" id="MobiDB-lite"/>
    </source>
</evidence>
<keyword evidence="5" id="KW-1185">Reference proteome</keyword>
<evidence type="ECO:0000313" key="4">
    <source>
        <dbReference type="EMBL" id="TVU46762.1"/>
    </source>
</evidence>
<evidence type="ECO:0000313" key="3">
    <source>
        <dbReference type="EMBL" id="TVU13728.1"/>
    </source>
</evidence>
<feature type="region of interest" description="Disordered" evidence="1">
    <location>
        <begin position="73"/>
        <end position="94"/>
    </location>
</feature>
<sequence length="152" mass="15557">MAGTPSPSIMQLLQGLPCLFFGPSQPPATFGRGGSRTKMCATRSSSPTKGGQVKVLLEVLSGAVADSLCTAHASGHTRPARTARLKSDKTSSAVKQSVKPLRSLLLVPLPAAPLLLPQGGAEIRAAGASALTPLPGLEWIHPDESGSSKVDP</sequence>
<reference evidence="4 5" key="1">
    <citation type="journal article" date="2019" name="Sci. Rep.">
        <title>A high-quality genome of Eragrostis curvula grass provides insights into Poaceae evolution and supports new strategies to enhance forage quality.</title>
        <authorList>
            <person name="Carballo J."/>
            <person name="Santos B.A.C.M."/>
            <person name="Zappacosta D."/>
            <person name="Garbus I."/>
            <person name="Selva J.P."/>
            <person name="Gallo C.A."/>
            <person name="Diaz A."/>
            <person name="Albertini E."/>
            <person name="Caccamo M."/>
            <person name="Echenique V."/>
        </authorList>
    </citation>
    <scope>NUCLEOTIDE SEQUENCE [LARGE SCALE GENOMIC DNA]</scope>
    <source>
        <strain evidence="5">cv. Victoria</strain>
        <tissue evidence="4">Leaf</tissue>
    </source>
</reference>
<gene>
    <name evidence="4" type="ORF">EJB05_06320</name>
    <name evidence="3" type="ORF">EJB05_37151</name>
    <name evidence="2" type="ORF">EJB05_53966</name>
</gene>
<evidence type="ECO:0000313" key="5">
    <source>
        <dbReference type="Proteomes" id="UP000324897"/>
    </source>
</evidence>
<proteinExistence type="predicted"/>
<dbReference type="Proteomes" id="UP000324897">
    <property type="component" value="Chromosome 5"/>
</dbReference>
<comment type="caution">
    <text evidence="4">The sequence shown here is derived from an EMBL/GenBank/DDBJ whole genome shotgun (WGS) entry which is preliminary data.</text>
</comment>
<organism evidence="4 5">
    <name type="scientific">Eragrostis curvula</name>
    <name type="common">weeping love grass</name>
    <dbReference type="NCBI Taxonomy" id="38414"/>
    <lineage>
        <taxon>Eukaryota</taxon>
        <taxon>Viridiplantae</taxon>
        <taxon>Streptophyta</taxon>
        <taxon>Embryophyta</taxon>
        <taxon>Tracheophyta</taxon>
        <taxon>Spermatophyta</taxon>
        <taxon>Magnoliopsida</taxon>
        <taxon>Liliopsida</taxon>
        <taxon>Poales</taxon>
        <taxon>Poaceae</taxon>
        <taxon>PACMAD clade</taxon>
        <taxon>Chloridoideae</taxon>
        <taxon>Eragrostideae</taxon>
        <taxon>Eragrostidinae</taxon>
        <taxon>Eragrostis</taxon>
    </lineage>
</organism>
<dbReference type="Gramene" id="TVU00603">
    <property type="protein sequence ID" value="TVU00603"/>
    <property type="gene ID" value="EJB05_53966"/>
</dbReference>
<evidence type="ECO:0000313" key="2">
    <source>
        <dbReference type="EMBL" id="TVU00603.1"/>
    </source>
</evidence>
<accession>A0A5J9WDI4</accession>
<dbReference type="Gramene" id="TVU13728">
    <property type="protein sequence ID" value="TVU13728"/>
    <property type="gene ID" value="EJB05_37151"/>
</dbReference>
<dbReference type="EMBL" id="RWGY01000567">
    <property type="protein sequence ID" value="TVU00603.1"/>
    <property type="molecule type" value="Genomic_DNA"/>
</dbReference>
<dbReference type="EMBL" id="RWGY01000004">
    <property type="protein sequence ID" value="TVU46762.1"/>
    <property type="molecule type" value="Genomic_DNA"/>
</dbReference>
<dbReference type="Gramene" id="TVU46762">
    <property type="protein sequence ID" value="TVU46762"/>
    <property type="gene ID" value="EJB05_06320"/>
</dbReference>
<dbReference type="AlphaFoldDB" id="A0A5J9WDI4"/>
<protein>
    <submittedName>
        <fullName evidence="4">Uncharacterized protein</fullName>
    </submittedName>
</protein>
<dbReference type="EMBL" id="RWGY01000031">
    <property type="protein sequence ID" value="TVU13728.1"/>
    <property type="molecule type" value="Genomic_DNA"/>
</dbReference>